<sequence length="117" mass="13026">MLALFLKCLLGAVAVLIIALLSKSKSFFIAGLVPLFPTFALIAHYIIGAERTMADLRLTALFGLYSLIPYAAYLLAIYYFSYHFSLLWTLSLSTLIWLAFAGVLIVSWSRFHPSMAV</sequence>
<reference evidence="2" key="1">
    <citation type="submission" date="2022-03" db="EMBL/GenBank/DDBJ databases">
        <title>Sea Food Isolates.</title>
        <authorList>
            <person name="Li c."/>
        </authorList>
    </citation>
    <scope>NUCLEOTIDE SEQUENCE</scope>
    <source>
        <strain evidence="2">19PA01SH03</strain>
    </source>
</reference>
<dbReference type="InterPro" id="IPR009707">
    <property type="entry name" value="GlpM/YdgC"/>
</dbReference>
<feature type="transmembrane region" description="Helical" evidence="1">
    <location>
        <begin position="59"/>
        <end position="80"/>
    </location>
</feature>
<organism evidence="2">
    <name type="scientific">bacterium 19PA01SH03</name>
    <dbReference type="NCBI Taxonomy" id="2920705"/>
    <lineage>
        <taxon>Bacteria</taxon>
    </lineage>
</organism>
<keyword evidence="1" id="KW-0472">Membrane</keyword>
<dbReference type="EMBL" id="CP095339">
    <property type="protein sequence ID" value="XAG23229.1"/>
    <property type="molecule type" value="Genomic_DNA"/>
</dbReference>
<feature type="transmembrane region" description="Helical" evidence="1">
    <location>
        <begin position="27"/>
        <end position="47"/>
    </location>
</feature>
<keyword evidence="1" id="KW-0812">Transmembrane</keyword>
<name>A0AAU6STG0_UNCXX</name>
<evidence type="ECO:0000256" key="1">
    <source>
        <dbReference type="SAM" id="Phobius"/>
    </source>
</evidence>
<feature type="transmembrane region" description="Helical" evidence="1">
    <location>
        <begin position="86"/>
        <end position="108"/>
    </location>
</feature>
<keyword evidence="1" id="KW-1133">Transmembrane helix</keyword>
<protein>
    <submittedName>
        <fullName evidence="2">GlpM family protein</fullName>
    </submittedName>
</protein>
<gene>
    <name evidence="2" type="ORF">MRN70_14875</name>
</gene>
<evidence type="ECO:0000313" key="2">
    <source>
        <dbReference type="EMBL" id="XAG23229.1"/>
    </source>
</evidence>
<accession>A0AAU6STG0</accession>
<proteinExistence type="predicted"/>
<dbReference type="AlphaFoldDB" id="A0AAU6STG0"/>
<dbReference type="Pfam" id="PF06942">
    <property type="entry name" value="GlpM"/>
    <property type="match status" value="1"/>
</dbReference>